<evidence type="ECO:0000256" key="4">
    <source>
        <dbReference type="ARBA" id="ARBA00022475"/>
    </source>
</evidence>
<dbReference type="Gene3D" id="1.20.58.340">
    <property type="entry name" value="Magnesium transport protein CorA, transmembrane region"/>
    <property type="match status" value="1"/>
</dbReference>
<dbReference type="PANTHER" id="PTHR46494">
    <property type="entry name" value="CORA FAMILY METAL ION TRANSPORTER (EUROFUNG)"/>
    <property type="match status" value="1"/>
</dbReference>
<feature type="region of interest" description="Disordered" evidence="11">
    <location>
        <begin position="416"/>
        <end position="489"/>
    </location>
</feature>
<dbReference type="STRING" id="717605.Theco_0953"/>
<gene>
    <name evidence="13" type="ordered locus">Theco_0953</name>
</gene>
<keyword evidence="4" id="KW-1003">Cell membrane</keyword>
<keyword evidence="7" id="KW-0862">Zinc</keyword>
<sequence length="489" mass="51646">MNHRMLRMPAGWEWHLLTDGRASSDLAPGPRVGSALPGTDRPWPASPQIGSEQPAQASVQSGQEQPKAGTAQDGAEQPGAASTPSAAGSEARADSVQDGTEAAGPADGRPAGFGVQHADAPRTEARGAVLTAGRTRAAALAEIKRQLPECANWLDQSLERRETLAVSTETPDAGDAAFGTLPLRMSPDEHDVCPLHYWLTEKRLVTLQFDLRFMLRLQRPPWDDRLERAAGAPEAFAVILTAALDAMRSGFEAFERRLAGLEADAERSGRPIPVEVLAELQRGLLQWNRHFLAVVEAESAAAESFGMRFTDSEPYRRLQRRLSRIRALIDRHAEAIEALTALSGAASMQKSGSLLKALAAVIVLPAPAAAAGALWGMNAGGVPLADKPWGFAAVCGGAALLSLILYGWLRRMTRTGPDRTASGGRGRQPRAAARSAAAHGGSLPGYGHDGAGGAGWQAGQDGRGIGQAGQVGQAGQTGLPSRLSRRKRR</sequence>
<evidence type="ECO:0000313" key="13">
    <source>
        <dbReference type="EMBL" id="AGA57139.1"/>
    </source>
</evidence>
<dbReference type="InterPro" id="IPR045863">
    <property type="entry name" value="CorA_TM1_TM2"/>
</dbReference>
<comment type="similarity">
    <text evidence="2">Belongs to the CorA metal ion transporter (MIT) (TC 1.A.35) family.</text>
</comment>
<dbReference type="GO" id="GO:0015095">
    <property type="term" value="F:magnesium ion transmembrane transporter activity"/>
    <property type="evidence" value="ECO:0007669"/>
    <property type="project" value="TreeGrafter"/>
</dbReference>
<keyword evidence="5" id="KW-0997">Cell inner membrane</keyword>
<keyword evidence="8 12" id="KW-1133">Transmembrane helix</keyword>
<evidence type="ECO:0000256" key="12">
    <source>
        <dbReference type="SAM" id="Phobius"/>
    </source>
</evidence>
<evidence type="ECO:0000256" key="6">
    <source>
        <dbReference type="ARBA" id="ARBA00022692"/>
    </source>
</evidence>
<comment type="subcellular location">
    <subcellularLocation>
        <location evidence="1">Cell membrane</location>
        <topology evidence="1">Multi-pass membrane protein</topology>
    </subcellularLocation>
</comment>
<evidence type="ECO:0000256" key="1">
    <source>
        <dbReference type="ARBA" id="ARBA00004651"/>
    </source>
</evidence>
<reference evidence="14" key="1">
    <citation type="submission" date="2012-01" db="EMBL/GenBank/DDBJ databases">
        <title>Complete sequence of chromosome of Thermobacillus composti KWC4.</title>
        <authorList>
            <person name="Lucas S."/>
            <person name="Han J."/>
            <person name="Lapidus A."/>
            <person name="Cheng J.-F."/>
            <person name="Goodwin L."/>
            <person name="Pitluck S."/>
            <person name="Peters L."/>
            <person name="Ovchinnikova G."/>
            <person name="Teshima H."/>
            <person name="Detter J.C."/>
            <person name="Han C."/>
            <person name="Tapia R."/>
            <person name="Land M."/>
            <person name="Hauser L."/>
            <person name="Kyrpides N."/>
            <person name="Ivanova N."/>
            <person name="Pagani I."/>
            <person name="Anderson I."/>
            <person name="Woyke T."/>
        </authorList>
    </citation>
    <scope>NUCLEOTIDE SEQUENCE [LARGE SCALE GENOMIC DNA]</scope>
    <source>
        <strain evidence="14">DSM 18247 / JCM 13945 / KWC4</strain>
    </source>
</reference>
<feature type="compositionally biased region" description="Polar residues" evidence="11">
    <location>
        <begin position="48"/>
        <end position="64"/>
    </location>
</feature>
<dbReference type="RefSeq" id="WP_015253897.1">
    <property type="nucleotide sequence ID" value="NC_019897.1"/>
</dbReference>
<dbReference type="eggNOG" id="COG0598">
    <property type="taxonomic scope" value="Bacteria"/>
</dbReference>
<evidence type="ECO:0000256" key="9">
    <source>
        <dbReference type="ARBA" id="ARBA00023065"/>
    </source>
</evidence>
<keyword evidence="9" id="KW-0406">Ion transport</keyword>
<keyword evidence="3" id="KW-0813">Transport</keyword>
<feature type="transmembrane region" description="Helical" evidence="12">
    <location>
        <begin position="389"/>
        <end position="409"/>
    </location>
</feature>
<dbReference type="SUPFAM" id="SSF143865">
    <property type="entry name" value="CorA soluble domain-like"/>
    <property type="match status" value="1"/>
</dbReference>
<dbReference type="GO" id="GO:0050897">
    <property type="term" value="F:cobalt ion binding"/>
    <property type="evidence" value="ECO:0007669"/>
    <property type="project" value="TreeGrafter"/>
</dbReference>
<dbReference type="InterPro" id="IPR045861">
    <property type="entry name" value="CorA_cytoplasmic_dom"/>
</dbReference>
<dbReference type="GO" id="GO:0000287">
    <property type="term" value="F:magnesium ion binding"/>
    <property type="evidence" value="ECO:0007669"/>
    <property type="project" value="TreeGrafter"/>
</dbReference>
<evidence type="ECO:0000256" key="11">
    <source>
        <dbReference type="SAM" id="MobiDB-lite"/>
    </source>
</evidence>
<dbReference type="InterPro" id="IPR002523">
    <property type="entry name" value="MgTranspt_CorA/ZnTranspt_ZntB"/>
</dbReference>
<dbReference type="EMBL" id="CP003255">
    <property type="protein sequence ID" value="AGA57139.1"/>
    <property type="molecule type" value="Genomic_DNA"/>
</dbReference>
<evidence type="ECO:0000313" key="14">
    <source>
        <dbReference type="Proteomes" id="UP000010795"/>
    </source>
</evidence>
<evidence type="ECO:0000256" key="8">
    <source>
        <dbReference type="ARBA" id="ARBA00022989"/>
    </source>
</evidence>
<evidence type="ECO:0000256" key="5">
    <source>
        <dbReference type="ARBA" id="ARBA00022519"/>
    </source>
</evidence>
<protein>
    <submittedName>
        <fullName evidence="13">Mg2+/Co2+ transporter</fullName>
    </submittedName>
</protein>
<evidence type="ECO:0000256" key="2">
    <source>
        <dbReference type="ARBA" id="ARBA00009765"/>
    </source>
</evidence>
<evidence type="ECO:0000256" key="3">
    <source>
        <dbReference type="ARBA" id="ARBA00022448"/>
    </source>
</evidence>
<dbReference type="HOGENOM" id="CLU_557706_0_0_9"/>
<dbReference type="OrthoDB" id="9803416at2"/>
<dbReference type="KEGG" id="tco:Theco_0953"/>
<organism evidence="13 14">
    <name type="scientific">Thermobacillus composti (strain DSM 18247 / JCM 13945 / KWC4)</name>
    <dbReference type="NCBI Taxonomy" id="717605"/>
    <lineage>
        <taxon>Bacteria</taxon>
        <taxon>Bacillati</taxon>
        <taxon>Bacillota</taxon>
        <taxon>Bacilli</taxon>
        <taxon>Bacillales</taxon>
        <taxon>Paenibacillaceae</taxon>
        <taxon>Thermobacillus</taxon>
    </lineage>
</organism>
<feature type="transmembrane region" description="Helical" evidence="12">
    <location>
        <begin position="357"/>
        <end position="377"/>
    </location>
</feature>
<feature type="compositionally biased region" description="Low complexity" evidence="11">
    <location>
        <begin position="78"/>
        <end position="90"/>
    </location>
</feature>
<feature type="compositionally biased region" description="Low complexity" evidence="11">
    <location>
        <begin position="429"/>
        <end position="441"/>
    </location>
</feature>
<dbReference type="AlphaFoldDB" id="L0EBY6"/>
<feature type="region of interest" description="Disordered" evidence="11">
    <location>
        <begin position="23"/>
        <end position="120"/>
    </location>
</feature>
<dbReference type="SUPFAM" id="SSF144083">
    <property type="entry name" value="Magnesium transport protein CorA, transmembrane region"/>
    <property type="match status" value="1"/>
</dbReference>
<evidence type="ECO:0000256" key="10">
    <source>
        <dbReference type="ARBA" id="ARBA00023136"/>
    </source>
</evidence>
<dbReference type="GO" id="GO:0015087">
    <property type="term" value="F:cobalt ion transmembrane transporter activity"/>
    <property type="evidence" value="ECO:0007669"/>
    <property type="project" value="TreeGrafter"/>
</dbReference>
<proteinExistence type="inferred from homology"/>
<feature type="compositionally biased region" description="Gly residues" evidence="11">
    <location>
        <begin position="442"/>
        <end position="469"/>
    </location>
</feature>
<dbReference type="Proteomes" id="UP000010795">
    <property type="component" value="Chromosome"/>
</dbReference>
<dbReference type="PANTHER" id="PTHR46494:SF3">
    <property type="entry name" value="ZINC TRANSPORT PROTEIN ZNTB"/>
    <property type="match status" value="1"/>
</dbReference>
<dbReference type="Pfam" id="PF01544">
    <property type="entry name" value="CorA"/>
    <property type="match status" value="1"/>
</dbReference>
<keyword evidence="14" id="KW-1185">Reference proteome</keyword>
<evidence type="ECO:0000256" key="7">
    <source>
        <dbReference type="ARBA" id="ARBA00022833"/>
    </source>
</evidence>
<dbReference type="GO" id="GO:0005886">
    <property type="term" value="C:plasma membrane"/>
    <property type="evidence" value="ECO:0007669"/>
    <property type="project" value="UniProtKB-SubCell"/>
</dbReference>
<keyword evidence="10 12" id="KW-0472">Membrane</keyword>
<accession>L0EBY6</accession>
<keyword evidence="6 12" id="KW-0812">Transmembrane</keyword>
<name>L0EBY6_THECK</name>